<evidence type="ECO:0000259" key="5">
    <source>
        <dbReference type="Pfam" id="PF00673"/>
    </source>
</evidence>
<sequence length="186" mass="21208">MSRLQEYYRNNVVKNLMATGAYKNVMDVPRITKITINMGLGEAIGDKKILENALGDMEKITGQKPVTTLARKSVASFKVRDGYPIGCKVTLRREQMYEFLDRLISISIPRERDFRGLNPKSFDGRGNFNMGIKEQIIFPEIEYEKIDVIRGMDVCITTTARDNESGLALLKEFNFPFKNINKQGSK</sequence>
<comment type="similarity">
    <text evidence="1">Belongs to the universal ribosomal protein uL5 family.</text>
</comment>
<dbReference type="AlphaFoldDB" id="A0A3B0WHR3"/>
<dbReference type="SUPFAM" id="SSF55282">
    <property type="entry name" value="RL5-like"/>
    <property type="match status" value="1"/>
</dbReference>
<dbReference type="GO" id="GO:0003735">
    <property type="term" value="F:structural constituent of ribosome"/>
    <property type="evidence" value="ECO:0007669"/>
    <property type="project" value="InterPro"/>
</dbReference>
<dbReference type="FunFam" id="3.30.1440.10:FF:000001">
    <property type="entry name" value="50S ribosomal protein L5"/>
    <property type="match status" value="1"/>
</dbReference>
<organism evidence="6">
    <name type="scientific">hydrothermal vent metagenome</name>
    <dbReference type="NCBI Taxonomy" id="652676"/>
    <lineage>
        <taxon>unclassified sequences</taxon>
        <taxon>metagenomes</taxon>
        <taxon>ecological metagenomes</taxon>
    </lineage>
</organism>
<gene>
    <name evidence="6" type="ORF">MNBD_GAMMA06-1339</name>
</gene>
<evidence type="ECO:0000259" key="4">
    <source>
        <dbReference type="Pfam" id="PF00281"/>
    </source>
</evidence>
<protein>
    <submittedName>
        <fullName evidence="6">LSU ribosomal protein L5p (L11e)</fullName>
    </submittedName>
</protein>
<dbReference type="InterPro" id="IPR022803">
    <property type="entry name" value="Ribosomal_uL5_dom_sf"/>
</dbReference>
<dbReference type="Pfam" id="PF00281">
    <property type="entry name" value="Ribosomal_L5"/>
    <property type="match status" value="1"/>
</dbReference>
<feature type="domain" description="Large ribosomal subunit protein uL5 C-terminal" evidence="5">
    <location>
        <begin position="84"/>
        <end position="177"/>
    </location>
</feature>
<dbReference type="NCBIfam" id="NF000585">
    <property type="entry name" value="PRK00010.1"/>
    <property type="match status" value="1"/>
</dbReference>
<accession>A0A3B0WHR3</accession>
<reference evidence="6" key="1">
    <citation type="submission" date="2018-06" db="EMBL/GenBank/DDBJ databases">
        <authorList>
            <person name="Zhirakovskaya E."/>
        </authorList>
    </citation>
    <scope>NUCLEOTIDE SEQUENCE</scope>
</reference>
<dbReference type="InterPro" id="IPR031309">
    <property type="entry name" value="Ribosomal_uL5_C"/>
</dbReference>
<dbReference type="EMBL" id="UOFD01000039">
    <property type="protein sequence ID" value="VAW52020.1"/>
    <property type="molecule type" value="Genomic_DNA"/>
</dbReference>
<dbReference type="GO" id="GO:1990904">
    <property type="term" value="C:ribonucleoprotein complex"/>
    <property type="evidence" value="ECO:0007669"/>
    <property type="project" value="UniProtKB-KW"/>
</dbReference>
<dbReference type="InterPro" id="IPR020929">
    <property type="entry name" value="Ribosomal_uL5_CS"/>
</dbReference>
<name>A0A3B0WHR3_9ZZZZ</name>
<keyword evidence="3" id="KW-0687">Ribonucleoprotein</keyword>
<dbReference type="PIRSF" id="PIRSF002161">
    <property type="entry name" value="Ribosomal_L5"/>
    <property type="match status" value="1"/>
</dbReference>
<dbReference type="PANTHER" id="PTHR11994">
    <property type="entry name" value="60S RIBOSOMAL PROTEIN L11-RELATED"/>
    <property type="match status" value="1"/>
</dbReference>
<evidence type="ECO:0000256" key="3">
    <source>
        <dbReference type="ARBA" id="ARBA00023274"/>
    </source>
</evidence>
<dbReference type="PROSITE" id="PS00358">
    <property type="entry name" value="RIBOSOMAL_L5"/>
    <property type="match status" value="1"/>
</dbReference>
<dbReference type="Pfam" id="PF00673">
    <property type="entry name" value="Ribosomal_L5_C"/>
    <property type="match status" value="1"/>
</dbReference>
<evidence type="ECO:0000313" key="6">
    <source>
        <dbReference type="EMBL" id="VAW52020.1"/>
    </source>
</evidence>
<dbReference type="Gene3D" id="3.30.1440.10">
    <property type="match status" value="1"/>
</dbReference>
<proteinExistence type="inferred from homology"/>
<feature type="domain" description="Large ribosomal subunit protein uL5 N-terminal" evidence="4">
    <location>
        <begin position="24"/>
        <end position="80"/>
    </location>
</feature>
<dbReference type="HAMAP" id="MF_01333_B">
    <property type="entry name" value="Ribosomal_uL5_B"/>
    <property type="match status" value="1"/>
</dbReference>
<dbReference type="InterPro" id="IPR020930">
    <property type="entry name" value="Ribosomal_uL5_bac-type"/>
</dbReference>
<dbReference type="GO" id="GO:0006412">
    <property type="term" value="P:translation"/>
    <property type="evidence" value="ECO:0007669"/>
    <property type="project" value="InterPro"/>
</dbReference>
<evidence type="ECO:0000256" key="2">
    <source>
        <dbReference type="ARBA" id="ARBA00022980"/>
    </source>
</evidence>
<evidence type="ECO:0000256" key="1">
    <source>
        <dbReference type="ARBA" id="ARBA00008553"/>
    </source>
</evidence>
<dbReference type="InterPro" id="IPR002132">
    <property type="entry name" value="Ribosomal_uL5"/>
</dbReference>
<dbReference type="InterPro" id="IPR031310">
    <property type="entry name" value="Ribosomal_uL5_N"/>
</dbReference>
<keyword evidence="2 6" id="KW-0689">Ribosomal protein</keyword>
<dbReference type="GO" id="GO:0005840">
    <property type="term" value="C:ribosome"/>
    <property type="evidence" value="ECO:0007669"/>
    <property type="project" value="UniProtKB-KW"/>
</dbReference>